<dbReference type="AlphaFoldDB" id="A0A158B6D5"/>
<feature type="region of interest" description="Disordered" evidence="1">
    <location>
        <begin position="1"/>
        <end position="55"/>
    </location>
</feature>
<comment type="caution">
    <text evidence="2">The sequence shown here is derived from an EMBL/GenBank/DDBJ whole genome shotgun (WGS) entry which is preliminary data.</text>
</comment>
<dbReference type="Proteomes" id="UP000054596">
    <property type="component" value="Unassembled WGS sequence"/>
</dbReference>
<evidence type="ECO:0000313" key="3">
    <source>
        <dbReference type="Proteomes" id="UP000054596"/>
    </source>
</evidence>
<proteinExistence type="predicted"/>
<dbReference type="OrthoDB" id="9134856at2"/>
<feature type="compositionally biased region" description="Polar residues" evidence="1">
    <location>
        <begin position="29"/>
        <end position="43"/>
    </location>
</feature>
<dbReference type="STRING" id="1777143.AWB82_03602"/>
<evidence type="ECO:0000313" key="2">
    <source>
        <dbReference type="EMBL" id="SAK65613.1"/>
    </source>
</evidence>
<organism evidence="2 3">
    <name type="scientific">Caballeronia glebae</name>
    <dbReference type="NCBI Taxonomy" id="1777143"/>
    <lineage>
        <taxon>Bacteria</taxon>
        <taxon>Pseudomonadati</taxon>
        <taxon>Pseudomonadota</taxon>
        <taxon>Betaproteobacteria</taxon>
        <taxon>Burkholderiales</taxon>
        <taxon>Burkholderiaceae</taxon>
        <taxon>Caballeronia</taxon>
    </lineage>
</organism>
<feature type="compositionally biased region" description="Polar residues" evidence="1">
    <location>
        <begin position="1"/>
        <end position="16"/>
    </location>
</feature>
<name>A0A158B6D5_9BURK</name>
<keyword evidence="3" id="KW-1185">Reference proteome</keyword>
<reference evidence="2" key="1">
    <citation type="submission" date="2016-01" db="EMBL/GenBank/DDBJ databases">
        <authorList>
            <person name="Peeters C."/>
        </authorList>
    </citation>
    <scope>NUCLEOTIDE SEQUENCE [LARGE SCALE GENOMIC DNA]</scope>
    <source>
        <strain evidence="2">LMG 29325</strain>
    </source>
</reference>
<sequence length="55" mass="5624">MNVSSPTTQHTAQTVPHTLPIKHAADTPTVDTGTPAAKTSPSNPAHLGNHVDTTA</sequence>
<gene>
    <name evidence="2" type="ORF">AWB82_03602</name>
</gene>
<evidence type="ECO:0000256" key="1">
    <source>
        <dbReference type="SAM" id="MobiDB-lite"/>
    </source>
</evidence>
<dbReference type="RefSeq" id="WP_159462598.1">
    <property type="nucleotide sequence ID" value="NZ_FCOJ02000024.1"/>
</dbReference>
<accession>A0A158B6D5</accession>
<protein>
    <submittedName>
        <fullName evidence="2">Uncharacterized protein</fullName>
    </submittedName>
</protein>
<dbReference type="EMBL" id="FCOJ02000024">
    <property type="protein sequence ID" value="SAK65613.1"/>
    <property type="molecule type" value="Genomic_DNA"/>
</dbReference>